<dbReference type="Proteomes" id="UP000663824">
    <property type="component" value="Unassembled WGS sequence"/>
</dbReference>
<organism evidence="1 2">
    <name type="scientific">Rotaria magnacalcarata</name>
    <dbReference type="NCBI Taxonomy" id="392030"/>
    <lineage>
        <taxon>Eukaryota</taxon>
        <taxon>Metazoa</taxon>
        <taxon>Spiralia</taxon>
        <taxon>Gnathifera</taxon>
        <taxon>Rotifera</taxon>
        <taxon>Eurotatoria</taxon>
        <taxon>Bdelloidea</taxon>
        <taxon>Philodinida</taxon>
        <taxon>Philodinidae</taxon>
        <taxon>Rotaria</taxon>
    </lineage>
</organism>
<evidence type="ECO:0000313" key="2">
    <source>
        <dbReference type="Proteomes" id="UP000663824"/>
    </source>
</evidence>
<protein>
    <submittedName>
        <fullName evidence="1">Uncharacterized protein</fullName>
    </submittedName>
</protein>
<dbReference type="EMBL" id="CAJNRE010011574">
    <property type="protein sequence ID" value="CAF2102738.1"/>
    <property type="molecule type" value="Genomic_DNA"/>
</dbReference>
<proteinExistence type="predicted"/>
<reference evidence="1" key="1">
    <citation type="submission" date="2021-02" db="EMBL/GenBank/DDBJ databases">
        <authorList>
            <person name="Nowell W R."/>
        </authorList>
    </citation>
    <scope>NUCLEOTIDE SEQUENCE</scope>
</reference>
<dbReference type="PANTHER" id="PTHR46601">
    <property type="entry name" value="ULP_PROTEASE DOMAIN-CONTAINING PROTEIN"/>
    <property type="match status" value="1"/>
</dbReference>
<dbReference type="PANTHER" id="PTHR46601:SF2">
    <property type="entry name" value="UBIQUITIN-LIKE PROTEASE FAMILY PROFILE DOMAIN-CONTAINING PROTEIN"/>
    <property type="match status" value="1"/>
</dbReference>
<comment type="caution">
    <text evidence="1">The sequence shown here is derived from an EMBL/GenBank/DDBJ whole genome shotgun (WGS) entry which is preliminary data.</text>
</comment>
<accession>A0A816TR71</accession>
<sequence>MLSDKIKPFLFHAFVKRQQSSFFEMIKGNVDDKHDVLQVDYSENFSIVEQDEIQNAHCSRKQLSLFTAHLWYQSATYPLMRISNEVSHNKYTVSKCLELFLTRLHSLAPSLEELFIFSDGSANQFKQRYLFKNLTYLTKNFNIKLSWNFFASNHGK</sequence>
<dbReference type="AlphaFoldDB" id="A0A816TR71"/>
<gene>
    <name evidence="1" type="ORF">MBJ925_LOCUS22572</name>
</gene>
<name>A0A816TR71_9BILA</name>
<feature type="non-terminal residue" evidence="1">
    <location>
        <position position="156"/>
    </location>
</feature>
<evidence type="ECO:0000313" key="1">
    <source>
        <dbReference type="EMBL" id="CAF2102738.1"/>
    </source>
</evidence>